<dbReference type="EMBL" id="PVTV01000001">
    <property type="protein sequence ID" value="PRZ01578.1"/>
    <property type="molecule type" value="Genomic_DNA"/>
</dbReference>
<dbReference type="PANTHER" id="PTHR10794:SF94">
    <property type="entry name" value="ESTERASE YHET-RELATED"/>
    <property type="match status" value="1"/>
</dbReference>
<evidence type="ECO:0000259" key="3">
    <source>
        <dbReference type="Pfam" id="PF00561"/>
    </source>
</evidence>
<dbReference type="Gene3D" id="3.40.50.1820">
    <property type="entry name" value="alpha/beta hydrolase"/>
    <property type="match status" value="1"/>
</dbReference>
<evidence type="ECO:0000313" key="4">
    <source>
        <dbReference type="EMBL" id="PRZ01578.1"/>
    </source>
</evidence>
<evidence type="ECO:0000256" key="2">
    <source>
        <dbReference type="PIRSR" id="PIRSR005211-1"/>
    </source>
</evidence>
<protein>
    <recommendedName>
        <fullName evidence="3">AB hydrolase-1 domain-containing protein</fullName>
    </recommendedName>
</protein>
<feature type="active site" description="Charge relay system" evidence="2">
    <location>
        <position position="277"/>
    </location>
</feature>
<feature type="active site" description="Charge relay system" evidence="2">
    <location>
        <position position="149"/>
    </location>
</feature>
<dbReference type="Pfam" id="PF00561">
    <property type="entry name" value="Abhydrolase_1"/>
    <property type="match status" value="1"/>
</dbReference>
<dbReference type="InterPro" id="IPR050960">
    <property type="entry name" value="AB_hydrolase_4_sf"/>
</dbReference>
<dbReference type="PANTHER" id="PTHR10794">
    <property type="entry name" value="ABHYDROLASE DOMAIN-CONTAINING PROTEIN"/>
    <property type="match status" value="1"/>
</dbReference>
<keyword evidence="5" id="KW-1185">Reference proteome</keyword>
<organism evidence="4 5">
    <name type="scientific">Jezberella montanilacus</name>
    <dbReference type="NCBI Taxonomy" id="323426"/>
    <lineage>
        <taxon>Bacteria</taxon>
        <taxon>Pseudomonadati</taxon>
        <taxon>Pseudomonadota</taxon>
        <taxon>Betaproteobacteria</taxon>
        <taxon>Burkholderiales</taxon>
        <taxon>Alcaligenaceae</taxon>
        <taxon>Jezberella</taxon>
    </lineage>
</organism>
<dbReference type="PIRSF" id="PIRSF005211">
    <property type="entry name" value="Ab_hydro_YheT"/>
    <property type="match status" value="1"/>
</dbReference>
<gene>
    <name evidence="4" type="ORF">BCM14_0088</name>
</gene>
<dbReference type="InterPro" id="IPR029058">
    <property type="entry name" value="AB_hydrolase_fold"/>
</dbReference>
<name>A0A2T0XRK9_9BURK</name>
<reference evidence="4 5" key="1">
    <citation type="submission" date="2018-03" db="EMBL/GenBank/DDBJ databases">
        <title>Genomic Encyclopedia of Type Strains, Phase III (KMG-III): the genomes of soil and plant-associated and newly described type strains.</title>
        <authorList>
            <person name="Whitman W."/>
        </authorList>
    </citation>
    <scope>NUCLEOTIDE SEQUENCE [LARGE SCALE GENOMIC DNA]</scope>
    <source>
        <strain evidence="4 5">MWH-P2sevCIIIb</strain>
    </source>
</reference>
<dbReference type="GO" id="GO:0047372">
    <property type="term" value="F:monoacylglycerol lipase activity"/>
    <property type="evidence" value="ECO:0007669"/>
    <property type="project" value="TreeGrafter"/>
</dbReference>
<evidence type="ECO:0000256" key="1">
    <source>
        <dbReference type="ARBA" id="ARBA00010884"/>
    </source>
</evidence>
<dbReference type="Proteomes" id="UP000238308">
    <property type="component" value="Unassembled WGS sequence"/>
</dbReference>
<dbReference type="AlphaFoldDB" id="A0A2T0XRK9"/>
<proteinExistence type="inferred from homology"/>
<comment type="caution">
    <text evidence="4">The sequence shown here is derived from an EMBL/GenBank/DDBJ whole genome shotgun (WGS) entry which is preliminary data.</text>
</comment>
<comment type="similarity">
    <text evidence="1">Belongs to the AB hydrolase superfamily. AB hydrolase 4 family.</text>
</comment>
<dbReference type="InterPro" id="IPR000073">
    <property type="entry name" value="AB_hydrolase_1"/>
</dbReference>
<dbReference type="SUPFAM" id="SSF53474">
    <property type="entry name" value="alpha/beta-Hydrolases"/>
    <property type="match status" value="1"/>
</dbReference>
<sequence>MAARIDTSPCPVPPWLPGGHFQTLYGALFTPYERLGFIRERVDTPDGDFIDFDWSKPWQDDQANPSHQRAMLLLHGLEGSSQSRYAQSIAHYFWSRGWVVVVAHFRGCSGTPNRLARAYHSGDTQEVDFIVNTLTTKLPQADWHAVGISLGGNALLKYLGECCEQANWFKAACAISVPVDLVASGNYLSDQFFNREVYTRFFLHALKPKVLAKARQFPGAIDVERVAKAKTLRDFDDAYTAPMHGFRDALDYWTTASSKPWLTKIDVPTLLINARNDPFWPEACLPSSAEASDNMMLHYPAEGGHAGFVTGSFPGNLDWLPARIDRFFAID</sequence>
<feature type="domain" description="AB hydrolase-1" evidence="3">
    <location>
        <begin position="70"/>
        <end position="311"/>
    </location>
</feature>
<accession>A0A2T0XRK9</accession>
<dbReference type="OrthoDB" id="332676at2"/>
<dbReference type="RefSeq" id="WP_106226028.1">
    <property type="nucleotide sequence ID" value="NZ_PVTV01000001.1"/>
</dbReference>
<dbReference type="InterPro" id="IPR012020">
    <property type="entry name" value="ABHD4"/>
</dbReference>
<feature type="active site" description="Charge relay system" evidence="2">
    <location>
        <position position="305"/>
    </location>
</feature>
<dbReference type="GO" id="GO:0034338">
    <property type="term" value="F:short-chain carboxylesterase activity"/>
    <property type="evidence" value="ECO:0007669"/>
    <property type="project" value="TreeGrafter"/>
</dbReference>
<evidence type="ECO:0000313" key="5">
    <source>
        <dbReference type="Proteomes" id="UP000238308"/>
    </source>
</evidence>